<dbReference type="Proteomes" id="UP000694232">
    <property type="component" value="Chromosome 1"/>
</dbReference>
<dbReference type="Pfam" id="PF01546">
    <property type="entry name" value="Peptidase_M20"/>
    <property type="match status" value="1"/>
</dbReference>
<organism evidence="3 4">
    <name type="scientific">Vibrio ostreae</name>
    <dbReference type="NCBI Taxonomy" id="2841925"/>
    <lineage>
        <taxon>Bacteria</taxon>
        <taxon>Pseudomonadati</taxon>
        <taxon>Pseudomonadota</taxon>
        <taxon>Gammaproteobacteria</taxon>
        <taxon>Vibrionales</taxon>
        <taxon>Vibrionaceae</taxon>
        <taxon>Vibrio</taxon>
    </lineage>
</organism>
<dbReference type="AlphaFoldDB" id="A0A975U7U8"/>
<name>A0A975U7U8_9VIBR</name>
<dbReference type="FunFam" id="3.30.70.360:FF:000001">
    <property type="entry name" value="N-acetyldiaminopimelate deacetylase"/>
    <property type="match status" value="1"/>
</dbReference>
<dbReference type="RefSeq" id="WP_218562236.1">
    <property type="nucleotide sequence ID" value="NZ_CP076643.1"/>
</dbReference>
<evidence type="ECO:0000313" key="4">
    <source>
        <dbReference type="Proteomes" id="UP000694232"/>
    </source>
</evidence>
<reference evidence="3" key="1">
    <citation type="submission" date="2021-06" db="EMBL/GenBank/DDBJ databases">
        <title>Vibrio nov. sp., novel gut bacterium isolated from Yellow Sea oyster.</title>
        <authorList>
            <person name="Muhammad N."/>
            <person name="Nguyen T.H."/>
            <person name="Lee Y.-J."/>
            <person name="Ko J."/>
            <person name="Kim S.-G."/>
        </authorList>
    </citation>
    <scope>NUCLEOTIDE SEQUENCE</scope>
    <source>
        <strain evidence="3">OG9-811</strain>
    </source>
</reference>
<accession>A0A975U7U8</accession>
<dbReference type="PANTHER" id="PTHR11014:SF63">
    <property type="entry name" value="METALLOPEPTIDASE, PUTATIVE (AFU_ORTHOLOGUE AFUA_6G09600)-RELATED"/>
    <property type="match status" value="1"/>
</dbReference>
<protein>
    <submittedName>
        <fullName evidence="3">Amidohydrolase</fullName>
    </submittedName>
</protein>
<keyword evidence="1" id="KW-0378">Hydrolase</keyword>
<dbReference type="GO" id="GO:0050118">
    <property type="term" value="F:N-acetyldiaminopimelate deacetylase activity"/>
    <property type="evidence" value="ECO:0007669"/>
    <property type="project" value="UniProtKB-ARBA"/>
</dbReference>
<dbReference type="InterPro" id="IPR011650">
    <property type="entry name" value="Peptidase_M20_dimer"/>
</dbReference>
<dbReference type="PANTHER" id="PTHR11014">
    <property type="entry name" value="PEPTIDASE M20 FAMILY MEMBER"/>
    <property type="match status" value="1"/>
</dbReference>
<keyword evidence="4" id="KW-1185">Reference proteome</keyword>
<dbReference type="Pfam" id="PF07687">
    <property type="entry name" value="M20_dimer"/>
    <property type="match status" value="1"/>
</dbReference>
<dbReference type="CDD" id="cd05666">
    <property type="entry name" value="M20_Acy1-like"/>
    <property type="match status" value="1"/>
</dbReference>
<proteinExistence type="predicted"/>
<evidence type="ECO:0000313" key="3">
    <source>
        <dbReference type="EMBL" id="QXO16762.1"/>
    </source>
</evidence>
<dbReference type="InterPro" id="IPR017439">
    <property type="entry name" value="Amidohydrolase"/>
</dbReference>
<dbReference type="InterPro" id="IPR002933">
    <property type="entry name" value="Peptidase_M20"/>
</dbReference>
<dbReference type="NCBIfam" id="TIGR01891">
    <property type="entry name" value="amidohydrolases"/>
    <property type="match status" value="1"/>
</dbReference>
<gene>
    <name evidence="3" type="ORF">KNV97_14925</name>
</gene>
<dbReference type="PIRSF" id="PIRSF005962">
    <property type="entry name" value="Pept_M20D_amidohydro"/>
    <property type="match status" value="1"/>
</dbReference>
<feature type="domain" description="Peptidase M20 dimerisation" evidence="2">
    <location>
        <begin position="192"/>
        <end position="284"/>
    </location>
</feature>
<evidence type="ECO:0000259" key="2">
    <source>
        <dbReference type="Pfam" id="PF07687"/>
    </source>
</evidence>
<evidence type="ECO:0000256" key="1">
    <source>
        <dbReference type="ARBA" id="ARBA00022801"/>
    </source>
</evidence>
<sequence>MTVPEFSLLNDADFVASCEQFIQTRHTIHAHPELGAEVPATAELVAGLLREWGYETHTGIGGHGVVGVLKNGSSARTIGLRADMDALPIHEQTGLPYASTIDGRMHACGHDGHTAILLAAAYHLARHRSFDGTLNLIFQPDEEGLSGAKAMIADGLFERFPCDAIFALHNMPGKAVGQADVRSGVFMASSDKVTIRLTGKGGHAALPHLSNDVTIAIGHIILGLQSIVSRNINPADQSIISIGQVLAGTTPNVIPNDAMMTLSVRNFSVANQDLIEKRIREIVAGQCQAFGISGEVEYLRQVPSVHNSAAETLAARAAVQAVLGDDNVAGDDAPVIPGSEDFAWMLQQRPGCYFTLANGLGEWHGCSVHNPGYDFNDKLVTIGAACWVRLVGDYLRAD</sequence>
<dbReference type="GO" id="GO:0019877">
    <property type="term" value="P:diaminopimelate biosynthetic process"/>
    <property type="evidence" value="ECO:0007669"/>
    <property type="project" value="UniProtKB-ARBA"/>
</dbReference>
<dbReference type="KEGG" id="vos:KNV97_14925"/>
<dbReference type="EMBL" id="CP076643">
    <property type="protein sequence ID" value="QXO16762.1"/>
    <property type="molecule type" value="Genomic_DNA"/>
</dbReference>